<name>A0A1Y2M9M7_EPING</name>
<accession>A0A1Y2M9M7</accession>
<keyword evidence="2" id="KW-1185">Reference proteome</keyword>
<proteinExistence type="predicted"/>
<dbReference type="AlphaFoldDB" id="A0A1Y2M9M7"/>
<sequence>MPIPPTTPAHCCARCGAERRNASNSDHAAVPTPQTPNDSVSLAYHLRARKAVPIARALMSTILYEFEFTDIQGNSFAHYKACLERDKPDTSAPNFEKYERRINRWGEILEMQATQLGHLGALKLEHVTQVVMWSLECSKPEHE</sequence>
<evidence type="ECO:0000313" key="1">
    <source>
        <dbReference type="EMBL" id="OSS52826.1"/>
    </source>
</evidence>
<dbReference type="EMBL" id="KZ107839">
    <property type="protein sequence ID" value="OSS52826.1"/>
    <property type="molecule type" value="Genomic_DNA"/>
</dbReference>
<reference evidence="1 2" key="1">
    <citation type="journal article" date="2017" name="Genome Announc.">
        <title>Genome sequence of the saprophytic ascomycete Epicoccum nigrum ICMP 19927 strain isolated from New Zealand.</title>
        <authorList>
            <person name="Fokin M."/>
            <person name="Fleetwood D."/>
            <person name="Weir B.S."/>
            <person name="Villas-Boas S.G."/>
        </authorList>
    </citation>
    <scope>NUCLEOTIDE SEQUENCE [LARGE SCALE GENOMIC DNA]</scope>
    <source>
        <strain evidence="1 2">ICMP 19927</strain>
    </source>
</reference>
<evidence type="ECO:0000313" key="2">
    <source>
        <dbReference type="Proteomes" id="UP000193240"/>
    </source>
</evidence>
<dbReference type="Proteomes" id="UP000193240">
    <property type="component" value="Unassembled WGS sequence"/>
</dbReference>
<gene>
    <name evidence="1" type="ORF">B5807_02147</name>
</gene>
<protein>
    <submittedName>
        <fullName evidence="1">Uncharacterized protein</fullName>
    </submittedName>
</protein>
<dbReference type="InParanoid" id="A0A1Y2M9M7"/>
<organism evidence="1 2">
    <name type="scientific">Epicoccum nigrum</name>
    <name type="common">Soil fungus</name>
    <name type="synonym">Epicoccum purpurascens</name>
    <dbReference type="NCBI Taxonomy" id="105696"/>
    <lineage>
        <taxon>Eukaryota</taxon>
        <taxon>Fungi</taxon>
        <taxon>Dikarya</taxon>
        <taxon>Ascomycota</taxon>
        <taxon>Pezizomycotina</taxon>
        <taxon>Dothideomycetes</taxon>
        <taxon>Pleosporomycetidae</taxon>
        <taxon>Pleosporales</taxon>
        <taxon>Pleosporineae</taxon>
        <taxon>Didymellaceae</taxon>
        <taxon>Epicoccum</taxon>
    </lineage>
</organism>